<evidence type="ECO:0000313" key="1">
    <source>
        <dbReference type="EMBL" id="CAG2242399.1"/>
    </source>
</evidence>
<dbReference type="InterPro" id="IPR036691">
    <property type="entry name" value="Endo/exonu/phosph_ase_sf"/>
</dbReference>
<dbReference type="SUPFAM" id="SSF56219">
    <property type="entry name" value="DNase I-like"/>
    <property type="match status" value="1"/>
</dbReference>
<dbReference type="PANTHER" id="PTHR33395">
    <property type="entry name" value="TRANSCRIPTASE, PUTATIVE-RELATED-RELATED"/>
    <property type="match status" value="1"/>
</dbReference>
<dbReference type="EMBL" id="CAJPWZ010002663">
    <property type="protein sequence ID" value="CAG2242399.1"/>
    <property type="molecule type" value="Genomic_DNA"/>
</dbReference>
<sequence>METHFPDEFKGNVYRKDKQSDKHGGVFVAIKNTFVSEEAVELRSSIYHPHTTDINSMNEIKKKLEKAASFDNQTIWVRGDFNLPDIEWKDLSNAQVNDNAETTHWTSLTNKPSTIYRTEVCPGISDHDIIYAEATTTPIKENQTPRKVYQYEKADFVIMKVEENNFGNDFIKNHQISYNLRTAYKT</sequence>
<name>A0A8S3UMJ9_MYTED</name>
<dbReference type="Proteomes" id="UP000683360">
    <property type="component" value="Unassembled WGS sequence"/>
</dbReference>
<evidence type="ECO:0008006" key="3">
    <source>
        <dbReference type="Google" id="ProtNLM"/>
    </source>
</evidence>
<dbReference type="PANTHER" id="PTHR33395:SF22">
    <property type="entry name" value="REVERSE TRANSCRIPTASE DOMAIN-CONTAINING PROTEIN"/>
    <property type="match status" value="1"/>
</dbReference>
<proteinExistence type="predicted"/>
<keyword evidence="2" id="KW-1185">Reference proteome</keyword>
<comment type="caution">
    <text evidence="1">The sequence shown here is derived from an EMBL/GenBank/DDBJ whole genome shotgun (WGS) entry which is preliminary data.</text>
</comment>
<dbReference type="OrthoDB" id="6157682at2759"/>
<dbReference type="AlphaFoldDB" id="A0A8S3UMJ9"/>
<protein>
    <recommendedName>
        <fullName evidence="3">Endonuclease/exonuclease/phosphatase domain-containing protein</fullName>
    </recommendedName>
</protein>
<dbReference type="GO" id="GO:0061343">
    <property type="term" value="P:cell adhesion involved in heart morphogenesis"/>
    <property type="evidence" value="ECO:0007669"/>
    <property type="project" value="TreeGrafter"/>
</dbReference>
<evidence type="ECO:0000313" key="2">
    <source>
        <dbReference type="Proteomes" id="UP000683360"/>
    </source>
</evidence>
<accession>A0A8S3UMJ9</accession>
<organism evidence="1 2">
    <name type="scientific">Mytilus edulis</name>
    <name type="common">Blue mussel</name>
    <dbReference type="NCBI Taxonomy" id="6550"/>
    <lineage>
        <taxon>Eukaryota</taxon>
        <taxon>Metazoa</taxon>
        <taxon>Spiralia</taxon>
        <taxon>Lophotrochozoa</taxon>
        <taxon>Mollusca</taxon>
        <taxon>Bivalvia</taxon>
        <taxon>Autobranchia</taxon>
        <taxon>Pteriomorphia</taxon>
        <taxon>Mytilida</taxon>
        <taxon>Mytiloidea</taxon>
        <taxon>Mytilidae</taxon>
        <taxon>Mytilinae</taxon>
        <taxon>Mytilus</taxon>
    </lineage>
</organism>
<reference evidence="1" key="1">
    <citation type="submission" date="2021-03" db="EMBL/GenBank/DDBJ databases">
        <authorList>
            <person name="Bekaert M."/>
        </authorList>
    </citation>
    <scope>NUCLEOTIDE SEQUENCE</scope>
</reference>
<dbReference type="GO" id="GO:0007508">
    <property type="term" value="P:larval heart development"/>
    <property type="evidence" value="ECO:0007669"/>
    <property type="project" value="TreeGrafter"/>
</dbReference>
<dbReference type="GO" id="GO:0031012">
    <property type="term" value="C:extracellular matrix"/>
    <property type="evidence" value="ECO:0007669"/>
    <property type="project" value="TreeGrafter"/>
</dbReference>
<gene>
    <name evidence="1" type="ORF">MEDL_54581</name>
</gene>